<accession>A0A9P9DXG7</accession>
<dbReference type="GO" id="GO:0043041">
    <property type="term" value="P:amino acid activation for nonribosomal peptide biosynthetic process"/>
    <property type="evidence" value="ECO:0007669"/>
    <property type="project" value="TreeGrafter"/>
</dbReference>
<gene>
    <name evidence="2" type="ORF">B0J11DRAFT_293213</name>
</gene>
<comment type="caution">
    <text evidence="2">The sequence shown here is derived from an EMBL/GenBank/DDBJ whole genome shotgun (WGS) entry which is preliminary data.</text>
</comment>
<dbReference type="Gene3D" id="3.30.559.30">
    <property type="entry name" value="Nonribosomal peptide synthetase, condensation domain"/>
    <property type="match status" value="1"/>
</dbReference>
<proteinExistence type="predicted"/>
<evidence type="ECO:0000313" key="3">
    <source>
        <dbReference type="Proteomes" id="UP000700596"/>
    </source>
</evidence>
<dbReference type="OrthoDB" id="10253869at2759"/>
<dbReference type="PANTHER" id="PTHR45527:SF1">
    <property type="entry name" value="FATTY ACID SYNTHASE"/>
    <property type="match status" value="1"/>
</dbReference>
<feature type="region of interest" description="Disordered" evidence="1">
    <location>
        <begin position="479"/>
        <end position="498"/>
    </location>
</feature>
<dbReference type="SUPFAM" id="SSF52777">
    <property type="entry name" value="CoA-dependent acyltransferases"/>
    <property type="match status" value="2"/>
</dbReference>
<reference evidence="2" key="1">
    <citation type="journal article" date="2021" name="Nat. Commun.">
        <title>Genetic determinants of endophytism in the Arabidopsis root mycobiome.</title>
        <authorList>
            <person name="Mesny F."/>
            <person name="Miyauchi S."/>
            <person name="Thiergart T."/>
            <person name="Pickel B."/>
            <person name="Atanasova L."/>
            <person name="Karlsson M."/>
            <person name="Huettel B."/>
            <person name="Barry K.W."/>
            <person name="Haridas S."/>
            <person name="Chen C."/>
            <person name="Bauer D."/>
            <person name="Andreopoulos W."/>
            <person name="Pangilinan J."/>
            <person name="LaButti K."/>
            <person name="Riley R."/>
            <person name="Lipzen A."/>
            <person name="Clum A."/>
            <person name="Drula E."/>
            <person name="Henrissat B."/>
            <person name="Kohler A."/>
            <person name="Grigoriev I.V."/>
            <person name="Martin F.M."/>
            <person name="Hacquard S."/>
        </authorList>
    </citation>
    <scope>NUCLEOTIDE SEQUENCE</scope>
    <source>
        <strain evidence="2">MPI-CAGE-CH-0243</strain>
    </source>
</reference>
<dbReference type="GO" id="GO:0031177">
    <property type="term" value="F:phosphopantetheine binding"/>
    <property type="evidence" value="ECO:0007669"/>
    <property type="project" value="TreeGrafter"/>
</dbReference>
<dbReference type="InterPro" id="IPR023213">
    <property type="entry name" value="CAT-like_dom_sf"/>
</dbReference>
<dbReference type="AlphaFoldDB" id="A0A9P9DXG7"/>
<dbReference type="PANTHER" id="PTHR45527">
    <property type="entry name" value="NONRIBOSOMAL PEPTIDE SYNTHETASE"/>
    <property type="match status" value="1"/>
</dbReference>
<evidence type="ECO:0000256" key="1">
    <source>
        <dbReference type="SAM" id="MobiDB-lite"/>
    </source>
</evidence>
<evidence type="ECO:0008006" key="4">
    <source>
        <dbReference type="Google" id="ProtNLM"/>
    </source>
</evidence>
<dbReference type="EMBL" id="JAGMWT010000006">
    <property type="protein sequence ID" value="KAH7127058.1"/>
    <property type="molecule type" value="Genomic_DNA"/>
</dbReference>
<dbReference type="Gene3D" id="3.30.559.10">
    <property type="entry name" value="Chloramphenicol acetyltransferase-like domain"/>
    <property type="match status" value="1"/>
</dbReference>
<dbReference type="Proteomes" id="UP000700596">
    <property type="component" value="Unassembled WGS sequence"/>
</dbReference>
<dbReference type="GO" id="GO:0044550">
    <property type="term" value="P:secondary metabolite biosynthetic process"/>
    <property type="evidence" value="ECO:0007669"/>
    <property type="project" value="TreeGrafter"/>
</dbReference>
<protein>
    <recommendedName>
        <fullName evidence="4">Condensation domain-containing protein</fullName>
    </recommendedName>
</protein>
<organism evidence="2 3">
    <name type="scientific">Dendryphion nanum</name>
    <dbReference type="NCBI Taxonomy" id="256645"/>
    <lineage>
        <taxon>Eukaryota</taxon>
        <taxon>Fungi</taxon>
        <taxon>Dikarya</taxon>
        <taxon>Ascomycota</taxon>
        <taxon>Pezizomycotina</taxon>
        <taxon>Dothideomycetes</taxon>
        <taxon>Pleosporomycetidae</taxon>
        <taxon>Pleosporales</taxon>
        <taxon>Torulaceae</taxon>
        <taxon>Dendryphion</taxon>
    </lineage>
</organism>
<sequence>MTQTHEHSIGHLGYNIDKINGNSLDNRISGIERCLDKVDGVKAQVVDIHGSGAEELLVAVLLLSGAAADKRYTTIQKLQNATTRELMPGLIPHTYVSLGQLGLEAFPSRTHLTETVRQYLATKDSGSIPTNGHDSSSIVARVGPPTERHMIHCQGDIDMAIITENLATPRLEELGLSWRDVEDVFPAPDTSWIYLNRQRPQTWNQRVIYTAQNIDVEILTEVWQEVVTYHPMFRALSIPVPKSLDARFGGAKHLFVTLRPDEDLWYQSITTGLEVESHEDLHKTFVNQWADPLYGPLVHVACIKIKNTDSSALILIGNQAAFDNSSYTLMLEDLNKALENILLQDPDHISPKELADHYWSYRSTSSSAEAASYHANRLRGIGNEQASLWPKKRVYGWFKGNDDGWLMPDGTPGNPEMREPIDPVEDQHGLHGLVRSVQLQGLKTIQRTHGISPNVIFKVAIALFNLKKTGAKTALFTGRETTQDRPSTSSDNHPRAIAGPTTHVILNRVQLPRAGTTVLDFLRKEQEEHVLMAKHAQAPLWQIIELLNPADREVFFDALMRQGFRSEVNKNVKETVLVQFERQSLDDAGLTWSFDVSDSDHVKLEATYDDCQLSKDVVYNAIGQVLSAAAWLIDPTNITKGVDKCVFQESRVNSLAKDLV</sequence>
<keyword evidence="3" id="KW-1185">Reference proteome</keyword>
<name>A0A9P9DXG7_9PLEO</name>
<evidence type="ECO:0000313" key="2">
    <source>
        <dbReference type="EMBL" id="KAH7127058.1"/>
    </source>
</evidence>
<dbReference type="GO" id="GO:0005737">
    <property type="term" value="C:cytoplasm"/>
    <property type="evidence" value="ECO:0007669"/>
    <property type="project" value="TreeGrafter"/>
</dbReference>